<keyword evidence="12" id="KW-0812">Transmembrane</keyword>
<evidence type="ECO:0000256" key="7">
    <source>
        <dbReference type="ARBA" id="ARBA00023004"/>
    </source>
</evidence>
<evidence type="ECO:0000256" key="6">
    <source>
        <dbReference type="ARBA" id="ARBA00023002"/>
    </source>
</evidence>
<comment type="similarity">
    <text evidence="3 11">Belongs to the cytochrome P450 family.</text>
</comment>
<dbReference type="GO" id="GO:0004497">
    <property type="term" value="F:monooxygenase activity"/>
    <property type="evidence" value="ECO:0007669"/>
    <property type="project" value="UniProtKB-KW"/>
</dbReference>
<keyword evidence="9 12" id="KW-0472">Membrane</keyword>
<dbReference type="PANTHER" id="PTHR24304">
    <property type="entry name" value="CYTOCHROME P450 FAMILY 7"/>
    <property type="match status" value="1"/>
</dbReference>
<evidence type="ECO:0000256" key="5">
    <source>
        <dbReference type="ARBA" id="ARBA00022723"/>
    </source>
</evidence>
<accession>A0A9P6PTV2</accession>
<organism evidence="13 14">
    <name type="scientific">Actinomortierella ambigua</name>
    <dbReference type="NCBI Taxonomy" id="1343610"/>
    <lineage>
        <taxon>Eukaryota</taxon>
        <taxon>Fungi</taxon>
        <taxon>Fungi incertae sedis</taxon>
        <taxon>Mucoromycota</taxon>
        <taxon>Mortierellomycotina</taxon>
        <taxon>Mortierellomycetes</taxon>
        <taxon>Mortierellales</taxon>
        <taxon>Mortierellaceae</taxon>
        <taxon>Actinomortierella</taxon>
    </lineage>
</organism>
<feature type="transmembrane region" description="Helical" evidence="12">
    <location>
        <begin position="24"/>
        <end position="42"/>
    </location>
</feature>
<dbReference type="CDD" id="cd11042">
    <property type="entry name" value="CYP51-like"/>
    <property type="match status" value="1"/>
</dbReference>
<dbReference type="SUPFAM" id="SSF48264">
    <property type="entry name" value="Cytochrome P450"/>
    <property type="match status" value="1"/>
</dbReference>
<dbReference type="OrthoDB" id="1055148at2759"/>
<comment type="caution">
    <text evidence="13">The sequence shown here is derived from an EMBL/GenBank/DDBJ whole genome shotgun (WGS) entry which is preliminary data.</text>
</comment>
<dbReference type="PROSITE" id="PS00086">
    <property type="entry name" value="CYTOCHROME_P450"/>
    <property type="match status" value="1"/>
</dbReference>
<gene>
    <name evidence="13" type="primary">ERG11</name>
    <name evidence="13" type="ORF">DFQ27_007943</name>
</gene>
<evidence type="ECO:0000256" key="10">
    <source>
        <dbReference type="PIRSR" id="PIRSR602403-1"/>
    </source>
</evidence>
<dbReference type="FunFam" id="1.10.630.10:FF:000033">
    <property type="entry name" value="14-alpha sterol demethylase"/>
    <property type="match status" value="1"/>
</dbReference>
<evidence type="ECO:0000313" key="14">
    <source>
        <dbReference type="Proteomes" id="UP000807716"/>
    </source>
</evidence>
<dbReference type="PANTHER" id="PTHR24304:SF2">
    <property type="entry name" value="24-HYDROXYCHOLESTEROL 7-ALPHA-HYDROXYLASE"/>
    <property type="match status" value="1"/>
</dbReference>
<dbReference type="PRINTS" id="PR00385">
    <property type="entry name" value="P450"/>
</dbReference>
<keyword evidence="7 10" id="KW-0408">Iron</keyword>
<evidence type="ECO:0000256" key="4">
    <source>
        <dbReference type="ARBA" id="ARBA00022617"/>
    </source>
</evidence>
<dbReference type="Proteomes" id="UP000807716">
    <property type="component" value="Unassembled WGS sequence"/>
</dbReference>
<evidence type="ECO:0000256" key="12">
    <source>
        <dbReference type="SAM" id="Phobius"/>
    </source>
</evidence>
<dbReference type="InterPro" id="IPR001128">
    <property type="entry name" value="Cyt_P450"/>
</dbReference>
<dbReference type="GO" id="GO:0016020">
    <property type="term" value="C:membrane"/>
    <property type="evidence" value="ECO:0007669"/>
    <property type="project" value="UniProtKB-SubCell"/>
</dbReference>
<feature type="binding site" description="axial binding residue" evidence="10">
    <location>
        <position position="465"/>
    </location>
    <ligand>
        <name>heme</name>
        <dbReference type="ChEBI" id="CHEBI:30413"/>
    </ligand>
    <ligandPart>
        <name>Fe</name>
        <dbReference type="ChEBI" id="CHEBI:18248"/>
    </ligandPart>
</feature>
<comment type="subcellular location">
    <subcellularLocation>
        <location evidence="2">Membrane</location>
    </subcellularLocation>
</comment>
<dbReference type="InterPro" id="IPR002403">
    <property type="entry name" value="Cyt_P450_E_grp-IV"/>
</dbReference>
<keyword evidence="5 10" id="KW-0479">Metal-binding</keyword>
<dbReference type="GO" id="GO:0005506">
    <property type="term" value="F:iron ion binding"/>
    <property type="evidence" value="ECO:0007669"/>
    <property type="project" value="InterPro"/>
</dbReference>
<dbReference type="PRINTS" id="PR00465">
    <property type="entry name" value="EP450IV"/>
</dbReference>
<dbReference type="GO" id="GO:0016705">
    <property type="term" value="F:oxidoreductase activity, acting on paired donors, with incorporation or reduction of molecular oxygen"/>
    <property type="evidence" value="ECO:0007669"/>
    <property type="project" value="InterPro"/>
</dbReference>
<evidence type="ECO:0000256" key="3">
    <source>
        <dbReference type="ARBA" id="ARBA00010617"/>
    </source>
</evidence>
<dbReference type="InterPro" id="IPR036396">
    <property type="entry name" value="Cyt_P450_sf"/>
</dbReference>
<evidence type="ECO:0000256" key="2">
    <source>
        <dbReference type="ARBA" id="ARBA00004370"/>
    </source>
</evidence>
<evidence type="ECO:0000313" key="13">
    <source>
        <dbReference type="EMBL" id="KAG0252621.1"/>
    </source>
</evidence>
<dbReference type="InterPro" id="IPR050529">
    <property type="entry name" value="CYP450_sterol_14alpha_dmase"/>
</dbReference>
<name>A0A9P6PTV2_9FUNG</name>
<evidence type="ECO:0000256" key="8">
    <source>
        <dbReference type="ARBA" id="ARBA00023033"/>
    </source>
</evidence>
<dbReference type="Gene3D" id="1.10.630.10">
    <property type="entry name" value="Cytochrome P450"/>
    <property type="match status" value="1"/>
</dbReference>
<keyword evidence="6 11" id="KW-0560">Oxidoreductase</keyword>
<proteinExistence type="inferred from homology"/>
<keyword evidence="8 11" id="KW-0503">Monooxygenase</keyword>
<comment type="cofactor">
    <cofactor evidence="1 10">
        <name>heme</name>
        <dbReference type="ChEBI" id="CHEBI:30413"/>
    </cofactor>
</comment>
<dbReference type="InterPro" id="IPR017972">
    <property type="entry name" value="Cyt_P450_CS"/>
</dbReference>
<dbReference type="GO" id="GO:0020037">
    <property type="term" value="F:heme binding"/>
    <property type="evidence" value="ECO:0007669"/>
    <property type="project" value="InterPro"/>
</dbReference>
<dbReference type="EMBL" id="JAAAJB010000645">
    <property type="protein sequence ID" value="KAG0252621.1"/>
    <property type="molecule type" value="Genomic_DNA"/>
</dbReference>
<evidence type="ECO:0000256" key="11">
    <source>
        <dbReference type="RuleBase" id="RU000461"/>
    </source>
</evidence>
<evidence type="ECO:0000256" key="1">
    <source>
        <dbReference type="ARBA" id="ARBA00001971"/>
    </source>
</evidence>
<dbReference type="AlphaFoldDB" id="A0A9P6PTV2"/>
<keyword evidence="14" id="KW-1185">Reference proteome</keyword>
<evidence type="ECO:0000256" key="9">
    <source>
        <dbReference type="ARBA" id="ARBA00023136"/>
    </source>
</evidence>
<keyword evidence="4 10" id="KW-0349">Heme</keyword>
<protein>
    <submittedName>
        <fullName evidence="13">Lanosterol 14-alpha-demethylase</fullName>
    </submittedName>
</protein>
<dbReference type="Pfam" id="PF00067">
    <property type="entry name" value="p450"/>
    <property type="match status" value="1"/>
</dbReference>
<sequence length="519" mass="58638">MAVIVQLVQGIQGLAGKLLDPSNFGSIITTTLLALVILLVVTQLQQVLFKDKNAPPEVHYWIPYLGSAIDFSLNPIEFYAKNRAKYGDVFTYTMVGRKFTVCLGVEGNNFVFNAKLADVSAEESYKPLTTPVFGKGVVYDCPNHMLMEQKRFVKWGMSNDAFRAYVPQIVEETEDYFKRWNNETGGRADVFTAMAELIINTASRTLMGPEIRAIMDESVAQLYHDLDDGFQPINMFFEWLPLPSYARRDSAHVKMRNIFMKVIEQRRANNETHHTDMLQSLMNQTYKDGTPFTDKDAGHLMIALLMAGQHTSSTSATWGLLYLAQNPELIERLLEEQKDVLGSVDAPLTFDALKNMTLLDNVVRETLRLRPPIIMILRKVVRPVVFPGSNYVIPKGNYVAASPLATQVDEQYFKDAMKFNPDRWDSLKKEEDIGDDGIDFGFGKVAGAGGARNPSLPFGAGRHRCIGEPFAYVQIKTILATFVRMYDIRLTEKGLPEPDFTKMFVQPKLPVEIDYKPRK</sequence>
<keyword evidence="12" id="KW-1133">Transmembrane helix</keyword>
<reference evidence="13" key="1">
    <citation type="journal article" date="2020" name="Fungal Divers.">
        <title>Resolving the Mortierellaceae phylogeny through synthesis of multi-gene phylogenetics and phylogenomics.</title>
        <authorList>
            <person name="Vandepol N."/>
            <person name="Liber J."/>
            <person name="Desiro A."/>
            <person name="Na H."/>
            <person name="Kennedy M."/>
            <person name="Barry K."/>
            <person name="Grigoriev I.V."/>
            <person name="Miller A.N."/>
            <person name="O'Donnell K."/>
            <person name="Stajich J.E."/>
            <person name="Bonito G."/>
        </authorList>
    </citation>
    <scope>NUCLEOTIDE SEQUENCE</scope>
    <source>
        <strain evidence="13">BC1065</strain>
    </source>
</reference>